<keyword evidence="1" id="KW-0812">Transmembrane</keyword>
<proteinExistence type="predicted"/>
<feature type="transmembrane region" description="Helical" evidence="1">
    <location>
        <begin position="150"/>
        <end position="170"/>
    </location>
</feature>
<dbReference type="EMBL" id="AAKUWM010000003">
    <property type="protein sequence ID" value="ECV9656893.1"/>
    <property type="molecule type" value="Genomic_DNA"/>
</dbReference>
<comment type="caution">
    <text evidence="2">The sequence shown here is derived from an EMBL/GenBank/DDBJ whole genome shotgun (WGS) entry which is preliminary data.</text>
</comment>
<keyword evidence="1" id="KW-1133">Transmembrane helix</keyword>
<sequence>MKILLLSILALPLFAVELISYNIYDRNDRVDLMLSFDSAYGGKISQKKEKNLTLLTFSDLKYNKEELKSLNSKLVDKISISSKDNYTYIMLQNKEPISLELSSINDKFGVRVRAVEQNNKISINPEQNNLSTNEEPILNSKKTSLEGYDYTNYILVLLVLFALLIVLWWLKRTLAFKNTGVSRDFRVVFQRFLDKNNQLIVFEYSNKRYTMIVGNSNIVLEEVEIPDYEPKTAEKSEKNFDSFFEENKKRIQSLIEQRQKNKKS</sequence>
<keyword evidence="1" id="KW-0472">Membrane</keyword>
<evidence type="ECO:0000256" key="1">
    <source>
        <dbReference type="SAM" id="Phobius"/>
    </source>
</evidence>
<dbReference type="EMBL" id="AAKSZQ010000008">
    <property type="protein sequence ID" value="ECV1059560.1"/>
    <property type="molecule type" value="Genomic_DNA"/>
</dbReference>
<accession>A0A6C7UK98</accession>
<gene>
    <name evidence="3" type="ORF">F2N06_02560</name>
    <name evidence="2" type="ORF">F2N15_05035</name>
</gene>
<evidence type="ECO:0000313" key="3">
    <source>
        <dbReference type="EMBL" id="ECV9656893.1"/>
    </source>
</evidence>
<reference evidence="2" key="1">
    <citation type="submission" date="2019-09" db="EMBL/GenBank/DDBJ databases">
        <authorList>
            <consortium name="GenomeTrakr network: Whole genome sequencing for foodborne pathogen traceback"/>
        </authorList>
    </citation>
    <scope>NUCLEOTIDE SEQUENCE</scope>
    <source>
        <strain evidence="3">TTU_583</strain>
        <strain evidence="2">TTU_586</strain>
    </source>
</reference>
<evidence type="ECO:0008006" key="4">
    <source>
        <dbReference type="Google" id="ProtNLM"/>
    </source>
</evidence>
<dbReference type="AlphaFoldDB" id="A0A6C7UK98"/>
<organism evidence="2">
    <name type="scientific">Campylobacter jejuni</name>
    <dbReference type="NCBI Taxonomy" id="197"/>
    <lineage>
        <taxon>Bacteria</taxon>
        <taxon>Pseudomonadati</taxon>
        <taxon>Campylobacterota</taxon>
        <taxon>Epsilonproteobacteria</taxon>
        <taxon>Campylobacterales</taxon>
        <taxon>Campylobacteraceae</taxon>
        <taxon>Campylobacter</taxon>
    </lineage>
</organism>
<protein>
    <recommendedName>
        <fullName evidence="4">Transmembrane protein</fullName>
    </recommendedName>
</protein>
<name>A0A6C7UK98_CAMJU</name>
<evidence type="ECO:0000313" key="2">
    <source>
        <dbReference type="EMBL" id="ECV1059560.1"/>
    </source>
</evidence>